<evidence type="ECO:0000256" key="1">
    <source>
        <dbReference type="SAM" id="MobiDB-lite"/>
    </source>
</evidence>
<proteinExistence type="predicted"/>
<geneLocation type="plasmid" evidence="3">
    <name>pflac0026</name>
</geneLocation>
<accession>A0AAC9YPP4</accession>
<feature type="compositionally biased region" description="Low complexity" evidence="1">
    <location>
        <begin position="57"/>
        <end position="70"/>
    </location>
</feature>
<feature type="compositionally biased region" description="Pro residues" evidence="1">
    <location>
        <begin position="38"/>
        <end position="56"/>
    </location>
</feature>
<evidence type="ECO:0000313" key="2">
    <source>
        <dbReference type="EMBL" id="ASW93263.1"/>
    </source>
</evidence>
<protein>
    <submittedName>
        <fullName evidence="2">Uncharacterized protein</fullName>
    </submittedName>
</protein>
<gene>
    <name evidence="2" type="ORF">CKJ54_24765</name>
</gene>
<dbReference type="EMBL" id="CP023148">
    <property type="protein sequence ID" value="ASW93263.1"/>
    <property type="molecule type" value="Genomic_DNA"/>
</dbReference>
<organism evidence="2 3">
    <name type="scientific">Mycobacterium marseillense</name>
    <dbReference type="NCBI Taxonomy" id="701042"/>
    <lineage>
        <taxon>Bacteria</taxon>
        <taxon>Bacillati</taxon>
        <taxon>Actinomycetota</taxon>
        <taxon>Actinomycetes</taxon>
        <taxon>Mycobacteriales</taxon>
        <taxon>Mycobacteriaceae</taxon>
        <taxon>Mycobacterium</taxon>
        <taxon>Mycobacterium avium complex (MAC)</taxon>
    </lineage>
</organism>
<dbReference type="AlphaFoldDB" id="A0AAC9YPP4"/>
<sequence length="144" mass="15045">MSMADGLDSLTAMRTKATTSRRTLPPPRHQPRQTPVRMPDPAPPATAAPASPPAAPSPARAGAGNAPSGSELAKVSIYLDEPTDAYLETVRAAARTTKPRVDATRSAVVRLALNRLADQLSPAQVIAELQRNAAGHTGPGRKRA</sequence>
<name>A0AAC9YPP4_9MYCO</name>
<dbReference type="Proteomes" id="UP000216246">
    <property type="component" value="Plasmid pFLAC0026"/>
</dbReference>
<evidence type="ECO:0000313" key="3">
    <source>
        <dbReference type="Proteomes" id="UP000216246"/>
    </source>
</evidence>
<reference evidence="2 3" key="1">
    <citation type="submission" date="2017-08" db="EMBL/GenBank/DDBJ databases">
        <title>Phylogentic analysis of Mycobacterium avium complex whole genomes.</title>
        <authorList>
            <person name="Caverly L.J."/>
            <person name="Spilker T."/>
            <person name="LiPuma J."/>
        </authorList>
    </citation>
    <scope>NUCLEOTIDE SEQUENCE [LARGE SCALE GENOMIC DNA]</scope>
    <source>
        <strain evidence="2 3">FLAC0026</strain>
        <plasmid evidence="3">pflac0026</plasmid>
    </source>
</reference>
<feature type="region of interest" description="Disordered" evidence="1">
    <location>
        <begin position="1"/>
        <end position="70"/>
    </location>
</feature>
<keyword evidence="2" id="KW-0614">Plasmid</keyword>
<dbReference type="KEGG" id="mmal:CKJ54_24765"/>